<keyword evidence="6" id="KW-0464">Manganese</keyword>
<dbReference type="EMBL" id="JAGIZB010000002">
    <property type="protein sequence ID" value="MBP0443769.1"/>
    <property type="molecule type" value="Genomic_DNA"/>
</dbReference>
<evidence type="ECO:0000256" key="7">
    <source>
        <dbReference type="SAM" id="MobiDB-lite"/>
    </source>
</evidence>
<accession>A0ABS4ABY9</accession>
<dbReference type="SUPFAM" id="SSF55811">
    <property type="entry name" value="Nudix"/>
    <property type="match status" value="1"/>
</dbReference>
<feature type="region of interest" description="Disordered" evidence="7">
    <location>
        <begin position="1"/>
        <end position="22"/>
    </location>
</feature>
<dbReference type="PANTHER" id="PTHR12318">
    <property type="entry name" value="TESTOSTERONE-REGULATED PROTEIN RP2"/>
    <property type="match status" value="1"/>
</dbReference>
<comment type="cofactor">
    <cofactor evidence="2">
        <name>Mg(2+)</name>
        <dbReference type="ChEBI" id="CHEBI:18420"/>
    </cofactor>
</comment>
<gene>
    <name evidence="9" type="ORF">J8J14_03165</name>
</gene>
<dbReference type="PANTHER" id="PTHR12318:SF0">
    <property type="entry name" value="ACYL-COENZYME A DIPHOSPHATASE NUDT19"/>
    <property type="match status" value="1"/>
</dbReference>
<reference evidence="9 10" key="1">
    <citation type="submission" date="2021-03" db="EMBL/GenBank/DDBJ databases">
        <authorList>
            <person name="So Y."/>
        </authorList>
    </citation>
    <scope>NUCLEOTIDE SEQUENCE [LARGE SCALE GENOMIC DNA]</scope>
    <source>
        <strain evidence="9 10">SSH11</strain>
    </source>
</reference>
<dbReference type="CDD" id="cd18870">
    <property type="entry name" value="NUDIX_AcylCoAdiphos_Nudt19"/>
    <property type="match status" value="1"/>
</dbReference>
<sequence>MRPTDFTATGEARPEKPARPRDAATLLLWREGPRGLEVLMGVRSAKHRFMPSRLVFPGGRVDREDRTAPAASELDPQTRRCLELRAAPRLARAIGIAAIRELEEETGLVLGQLEAGRLRADLAPLRYLCRALTPAMSPVRFNARFLFAPAELATGSLAGSGELEHLDFYPITETPPHELAPITAKVLGEFRDLMALPEAERQRRPLIWYQGRDTRRLERVSQPGRVAAPERESVA</sequence>
<keyword evidence="5" id="KW-0460">Magnesium</keyword>
<evidence type="ECO:0000256" key="6">
    <source>
        <dbReference type="ARBA" id="ARBA00023211"/>
    </source>
</evidence>
<evidence type="ECO:0000256" key="5">
    <source>
        <dbReference type="ARBA" id="ARBA00022842"/>
    </source>
</evidence>
<dbReference type="Gene3D" id="3.90.79.10">
    <property type="entry name" value="Nucleoside Triphosphate Pyrophosphohydrolase"/>
    <property type="match status" value="2"/>
</dbReference>
<evidence type="ECO:0000256" key="4">
    <source>
        <dbReference type="ARBA" id="ARBA00022801"/>
    </source>
</evidence>
<keyword evidence="4 9" id="KW-0378">Hydrolase</keyword>
<evidence type="ECO:0000256" key="3">
    <source>
        <dbReference type="ARBA" id="ARBA00022723"/>
    </source>
</evidence>
<organism evidence="9 10">
    <name type="scientific">Pararoseomonas baculiformis</name>
    <dbReference type="NCBI Taxonomy" id="2820812"/>
    <lineage>
        <taxon>Bacteria</taxon>
        <taxon>Pseudomonadati</taxon>
        <taxon>Pseudomonadota</taxon>
        <taxon>Alphaproteobacteria</taxon>
        <taxon>Acetobacterales</taxon>
        <taxon>Acetobacteraceae</taxon>
        <taxon>Pararoseomonas</taxon>
    </lineage>
</organism>
<evidence type="ECO:0000313" key="9">
    <source>
        <dbReference type="EMBL" id="MBP0443769.1"/>
    </source>
</evidence>
<feature type="compositionally biased region" description="Basic and acidic residues" evidence="7">
    <location>
        <begin position="12"/>
        <end position="22"/>
    </location>
</feature>
<evidence type="ECO:0000256" key="1">
    <source>
        <dbReference type="ARBA" id="ARBA00001936"/>
    </source>
</evidence>
<evidence type="ECO:0000259" key="8">
    <source>
        <dbReference type="PROSITE" id="PS51462"/>
    </source>
</evidence>
<feature type="domain" description="Nudix hydrolase" evidence="8">
    <location>
        <begin position="19"/>
        <end position="192"/>
    </location>
</feature>
<dbReference type="GO" id="GO:0016787">
    <property type="term" value="F:hydrolase activity"/>
    <property type="evidence" value="ECO:0007669"/>
    <property type="project" value="UniProtKB-KW"/>
</dbReference>
<dbReference type="Proteomes" id="UP000681594">
    <property type="component" value="Unassembled WGS sequence"/>
</dbReference>
<name>A0ABS4ABY9_9PROT</name>
<keyword evidence="10" id="KW-1185">Reference proteome</keyword>
<proteinExistence type="predicted"/>
<protein>
    <submittedName>
        <fullName evidence="9">NUDIX hydrolase</fullName>
    </submittedName>
</protein>
<dbReference type="PROSITE" id="PS51462">
    <property type="entry name" value="NUDIX"/>
    <property type="match status" value="1"/>
</dbReference>
<comment type="caution">
    <text evidence="9">The sequence shown here is derived from an EMBL/GenBank/DDBJ whole genome shotgun (WGS) entry which is preliminary data.</text>
</comment>
<dbReference type="InterPro" id="IPR015797">
    <property type="entry name" value="NUDIX_hydrolase-like_dom_sf"/>
</dbReference>
<evidence type="ECO:0000313" key="10">
    <source>
        <dbReference type="Proteomes" id="UP000681594"/>
    </source>
</evidence>
<dbReference type="InterPro" id="IPR000086">
    <property type="entry name" value="NUDIX_hydrolase_dom"/>
</dbReference>
<dbReference type="InterPro" id="IPR039121">
    <property type="entry name" value="NUDT19"/>
</dbReference>
<comment type="cofactor">
    <cofactor evidence="1">
        <name>Mn(2+)</name>
        <dbReference type="ChEBI" id="CHEBI:29035"/>
    </cofactor>
</comment>
<keyword evidence="3" id="KW-0479">Metal-binding</keyword>
<evidence type="ECO:0000256" key="2">
    <source>
        <dbReference type="ARBA" id="ARBA00001946"/>
    </source>
</evidence>